<name>A0ACB7RWA6_HYAAI</name>
<dbReference type="Proteomes" id="UP000821845">
    <property type="component" value="Chromosome 8"/>
</dbReference>
<protein>
    <submittedName>
        <fullName evidence="1">Uncharacterized protein</fullName>
    </submittedName>
</protein>
<comment type="caution">
    <text evidence="1">The sequence shown here is derived from an EMBL/GenBank/DDBJ whole genome shotgun (WGS) entry which is preliminary data.</text>
</comment>
<reference evidence="1" key="1">
    <citation type="submission" date="2020-05" db="EMBL/GenBank/DDBJ databases">
        <title>Large-scale comparative analyses of tick genomes elucidate their genetic diversity and vector capacities.</title>
        <authorList>
            <person name="Jia N."/>
            <person name="Wang J."/>
            <person name="Shi W."/>
            <person name="Du L."/>
            <person name="Sun Y."/>
            <person name="Zhan W."/>
            <person name="Jiang J."/>
            <person name="Wang Q."/>
            <person name="Zhang B."/>
            <person name="Ji P."/>
            <person name="Sakyi L.B."/>
            <person name="Cui X."/>
            <person name="Yuan T."/>
            <person name="Jiang B."/>
            <person name="Yang W."/>
            <person name="Lam T.T.-Y."/>
            <person name="Chang Q."/>
            <person name="Ding S."/>
            <person name="Wang X."/>
            <person name="Zhu J."/>
            <person name="Ruan X."/>
            <person name="Zhao L."/>
            <person name="Wei J."/>
            <person name="Que T."/>
            <person name="Du C."/>
            <person name="Cheng J."/>
            <person name="Dai P."/>
            <person name="Han X."/>
            <person name="Huang E."/>
            <person name="Gao Y."/>
            <person name="Liu J."/>
            <person name="Shao H."/>
            <person name="Ye R."/>
            <person name="Li L."/>
            <person name="Wei W."/>
            <person name="Wang X."/>
            <person name="Wang C."/>
            <person name="Yang T."/>
            <person name="Huo Q."/>
            <person name="Li W."/>
            <person name="Guo W."/>
            <person name="Chen H."/>
            <person name="Zhou L."/>
            <person name="Ni X."/>
            <person name="Tian J."/>
            <person name="Zhou Y."/>
            <person name="Sheng Y."/>
            <person name="Liu T."/>
            <person name="Pan Y."/>
            <person name="Xia L."/>
            <person name="Li J."/>
            <person name="Zhao F."/>
            <person name="Cao W."/>
        </authorList>
    </citation>
    <scope>NUCLEOTIDE SEQUENCE</scope>
    <source>
        <strain evidence="1">Hyas-2018</strain>
    </source>
</reference>
<proteinExistence type="predicted"/>
<dbReference type="EMBL" id="CM023488">
    <property type="protein sequence ID" value="KAH6924804.1"/>
    <property type="molecule type" value="Genomic_DNA"/>
</dbReference>
<gene>
    <name evidence="1" type="ORF">HPB50_025134</name>
</gene>
<evidence type="ECO:0000313" key="1">
    <source>
        <dbReference type="EMBL" id="KAH6924804.1"/>
    </source>
</evidence>
<evidence type="ECO:0000313" key="2">
    <source>
        <dbReference type="Proteomes" id="UP000821845"/>
    </source>
</evidence>
<keyword evidence="2" id="KW-1185">Reference proteome</keyword>
<accession>A0ACB7RWA6</accession>
<organism evidence="1 2">
    <name type="scientific">Hyalomma asiaticum</name>
    <name type="common">Tick</name>
    <dbReference type="NCBI Taxonomy" id="266040"/>
    <lineage>
        <taxon>Eukaryota</taxon>
        <taxon>Metazoa</taxon>
        <taxon>Ecdysozoa</taxon>
        <taxon>Arthropoda</taxon>
        <taxon>Chelicerata</taxon>
        <taxon>Arachnida</taxon>
        <taxon>Acari</taxon>
        <taxon>Parasitiformes</taxon>
        <taxon>Ixodida</taxon>
        <taxon>Ixodoidea</taxon>
        <taxon>Ixodidae</taxon>
        <taxon>Hyalomminae</taxon>
        <taxon>Hyalomma</taxon>
    </lineage>
</organism>
<sequence>MVSIPLNIINASPWGYFLLTSHESFVNVFMDVVGFITFGAELFALGAYGSAAQDEIAWLFDYHEDSHLNPSTSEL</sequence>